<feature type="region of interest" description="Disordered" evidence="8">
    <location>
        <begin position="812"/>
        <end position="856"/>
    </location>
</feature>
<dbReference type="PROSITE" id="PS50048">
    <property type="entry name" value="ZN2_CY6_FUNGAL_2"/>
    <property type="match status" value="1"/>
</dbReference>
<dbReference type="PANTHER" id="PTHR47782:SF12">
    <property type="entry name" value="ZN(II)2CYS6 TRANSCRIPTION FACTOR (EUROFUNG)"/>
    <property type="match status" value="1"/>
</dbReference>
<dbReference type="OrthoDB" id="2399539at2759"/>
<evidence type="ECO:0000256" key="6">
    <source>
        <dbReference type="ARBA" id="ARBA00023163"/>
    </source>
</evidence>
<evidence type="ECO:0000256" key="8">
    <source>
        <dbReference type="SAM" id="MobiDB-lite"/>
    </source>
</evidence>
<proteinExistence type="predicted"/>
<gene>
    <name evidence="10" type="ORF">Amon01_000443600</name>
</gene>
<keyword evidence="2" id="KW-0479">Metal-binding</keyword>
<dbReference type="SMART" id="SM00066">
    <property type="entry name" value="GAL4"/>
    <property type="match status" value="1"/>
</dbReference>
<evidence type="ECO:0000313" key="11">
    <source>
        <dbReference type="Proteomes" id="UP001165063"/>
    </source>
</evidence>
<evidence type="ECO:0000313" key="10">
    <source>
        <dbReference type="EMBL" id="GMG34690.1"/>
    </source>
</evidence>
<dbReference type="InterPro" id="IPR001138">
    <property type="entry name" value="Zn2Cys6_DnaBD"/>
</dbReference>
<comment type="caution">
    <text evidence="10">The sequence shown here is derived from an EMBL/GenBank/DDBJ whole genome shotgun (WGS) entry which is preliminary data.</text>
</comment>
<sequence length="886" mass="100671">MVTDILPSYQLHEYLSRDIDTIISDLKYTHISNPNYLSPDSFKKSVKGFDDSNGLHPIESPPYSEIEENSDWDSDSATNYSESLSDGVRSIPHQASDYLINQFHAETNFKKSLLSHFYELRYRMQDAIIISVSIDNLSSINDKTYTSGDLVEGFFRLYNKSSLDIDLGIVLVTLEGNYWWKTEKDGQSKLITKSFMTMVEIEASMLETPNILKAGEYQQLPFRFITPELDSNDKVLPPSLGNLHYHKSFSGEMTDMLNQQREPSDYADSPNHFSISYSVNVRSLSLNASADRLEIRKHTRHLIKFENKVKNPDIYDQPYYSLTPEESLELFINCYESRLSFYKTNPQTEEDESTNDETLNKKSSSFYQKRKKKINKKTVSADYSPDDVPDQELRDWLRPEAYYDSCQYKRSFQVISKKKNGIASIPFDYSLLTPPVFTVGGYGGFGSSYNLASKYQLSQPHPDLLLKLNTDLKLRKIELFSLTVFSTSRVPFKMSAAWFLGHEESCLFDKMIKPKVDQLLSQFEHTETSLPLNELTSISNINVKRTKLNTLKAKKLKTRADIYEISTKNLKNFVGSDLISPFQTDYSELFYFIRVSFKLTGGMTFKGKDYAYFEFPVQYLDYVESEQFEAHISGTVDSVVVVLKAVVVNRDQLHQNSIDKWSRTERIELQIHSHCCSLLMSSVNTPTTSSSQMNSEAPSPEDSSNKKRSVIACIRCRKRHIKCDGTGPPCSKCLSSNSECEYVEGDKKIVISVKYLNKLHNEISSLKVENANLRNALKNSANNNNLSSRSSISGISTNDVSSGQLNVDRLVSKSPKNNENQNTTTEVNSGQSNGKEKSQRTQDLSESETHHGTEVIPPFLNTYASCTNDVEPACSYRLTGFTSNAN</sequence>
<evidence type="ECO:0000256" key="5">
    <source>
        <dbReference type="ARBA" id="ARBA00023125"/>
    </source>
</evidence>
<dbReference type="InterPro" id="IPR052202">
    <property type="entry name" value="Yeast_MetPath_Reg"/>
</dbReference>
<dbReference type="GO" id="GO:0005634">
    <property type="term" value="C:nucleus"/>
    <property type="evidence" value="ECO:0007669"/>
    <property type="project" value="UniProtKB-SubCell"/>
</dbReference>
<feature type="region of interest" description="Disordered" evidence="8">
    <location>
        <begin position="54"/>
        <end position="79"/>
    </location>
</feature>
<keyword evidence="4" id="KW-0805">Transcription regulation</keyword>
<name>A0A9W6YZ06_AMBMO</name>
<evidence type="ECO:0000256" key="7">
    <source>
        <dbReference type="ARBA" id="ARBA00023242"/>
    </source>
</evidence>
<dbReference type="GO" id="GO:0000981">
    <property type="term" value="F:DNA-binding transcription factor activity, RNA polymerase II-specific"/>
    <property type="evidence" value="ECO:0007669"/>
    <property type="project" value="InterPro"/>
</dbReference>
<evidence type="ECO:0000256" key="2">
    <source>
        <dbReference type="ARBA" id="ARBA00022723"/>
    </source>
</evidence>
<dbReference type="Proteomes" id="UP001165063">
    <property type="component" value="Unassembled WGS sequence"/>
</dbReference>
<dbReference type="GO" id="GO:0008270">
    <property type="term" value="F:zinc ion binding"/>
    <property type="evidence" value="ECO:0007669"/>
    <property type="project" value="InterPro"/>
</dbReference>
<organism evidence="10 11">
    <name type="scientific">Ambrosiozyma monospora</name>
    <name type="common">Yeast</name>
    <name type="synonym">Endomycopsis monosporus</name>
    <dbReference type="NCBI Taxonomy" id="43982"/>
    <lineage>
        <taxon>Eukaryota</taxon>
        <taxon>Fungi</taxon>
        <taxon>Dikarya</taxon>
        <taxon>Ascomycota</taxon>
        <taxon>Saccharomycotina</taxon>
        <taxon>Pichiomycetes</taxon>
        <taxon>Pichiales</taxon>
        <taxon>Pichiaceae</taxon>
        <taxon>Ambrosiozyma</taxon>
    </lineage>
</organism>
<keyword evidence="11" id="KW-1185">Reference proteome</keyword>
<dbReference type="InterPro" id="IPR036864">
    <property type="entry name" value="Zn2-C6_fun-type_DNA-bd_sf"/>
</dbReference>
<keyword evidence="5" id="KW-0238">DNA-binding</keyword>
<feature type="compositionally biased region" description="Acidic residues" evidence="8">
    <location>
        <begin position="65"/>
        <end position="74"/>
    </location>
</feature>
<evidence type="ECO:0000256" key="4">
    <source>
        <dbReference type="ARBA" id="ARBA00023015"/>
    </source>
</evidence>
<feature type="domain" description="Zn(2)-C6 fungal-type" evidence="9">
    <location>
        <begin position="712"/>
        <end position="742"/>
    </location>
</feature>
<dbReference type="SUPFAM" id="SSF57701">
    <property type="entry name" value="Zn2/Cys6 DNA-binding domain"/>
    <property type="match status" value="1"/>
</dbReference>
<protein>
    <submittedName>
        <fullName evidence="10">Unnamed protein product</fullName>
    </submittedName>
</protein>
<reference evidence="10" key="1">
    <citation type="submission" date="2023-04" db="EMBL/GenBank/DDBJ databases">
        <title>Ambrosiozyma monospora NBRC 1965.</title>
        <authorList>
            <person name="Ichikawa N."/>
            <person name="Sato H."/>
            <person name="Tonouchi N."/>
        </authorList>
    </citation>
    <scope>NUCLEOTIDE SEQUENCE</scope>
    <source>
        <strain evidence="10">NBRC 1965</strain>
    </source>
</reference>
<dbReference type="PANTHER" id="PTHR47782">
    <property type="entry name" value="ZN(II)2CYS6 TRANSCRIPTION FACTOR (EUROFUNG)-RELATED"/>
    <property type="match status" value="1"/>
</dbReference>
<dbReference type="EMBL" id="BSXU01002143">
    <property type="protein sequence ID" value="GMG34690.1"/>
    <property type="molecule type" value="Genomic_DNA"/>
</dbReference>
<dbReference type="InterPro" id="IPR007519">
    <property type="entry name" value="Bul1_N"/>
</dbReference>
<keyword evidence="7" id="KW-0539">Nucleus</keyword>
<accession>A0A9W6YZ06</accession>
<feature type="region of interest" description="Disordered" evidence="8">
    <location>
        <begin position="779"/>
        <end position="799"/>
    </location>
</feature>
<keyword evidence="6" id="KW-0804">Transcription</keyword>
<dbReference type="GO" id="GO:0043565">
    <property type="term" value="F:sequence-specific DNA binding"/>
    <property type="evidence" value="ECO:0007669"/>
    <property type="project" value="TreeGrafter"/>
</dbReference>
<comment type="subcellular location">
    <subcellularLocation>
        <location evidence="1">Nucleus</location>
    </subcellularLocation>
</comment>
<evidence type="ECO:0000259" key="9">
    <source>
        <dbReference type="PROSITE" id="PS50048"/>
    </source>
</evidence>
<keyword evidence="3" id="KW-0862">Zinc</keyword>
<feature type="compositionally biased region" description="Low complexity" evidence="8">
    <location>
        <begin position="817"/>
        <end position="828"/>
    </location>
</feature>
<evidence type="ECO:0000256" key="1">
    <source>
        <dbReference type="ARBA" id="ARBA00004123"/>
    </source>
</evidence>
<evidence type="ECO:0000256" key="3">
    <source>
        <dbReference type="ARBA" id="ARBA00022833"/>
    </source>
</evidence>
<dbReference type="Pfam" id="PF04425">
    <property type="entry name" value="Bul1_N"/>
    <property type="match status" value="1"/>
</dbReference>
<dbReference type="PROSITE" id="PS00463">
    <property type="entry name" value="ZN2_CY6_FUNGAL_1"/>
    <property type="match status" value="1"/>
</dbReference>
<dbReference type="AlphaFoldDB" id="A0A9W6YZ06"/>
<feature type="compositionally biased region" description="Low complexity" evidence="8">
    <location>
        <begin position="779"/>
        <end position="791"/>
    </location>
</feature>
<dbReference type="Gene3D" id="4.10.240.10">
    <property type="entry name" value="Zn(2)-C6 fungal-type DNA-binding domain"/>
    <property type="match status" value="1"/>
</dbReference>
<dbReference type="GO" id="GO:0045944">
    <property type="term" value="P:positive regulation of transcription by RNA polymerase II"/>
    <property type="evidence" value="ECO:0007669"/>
    <property type="project" value="TreeGrafter"/>
</dbReference>
<dbReference type="Pfam" id="PF00172">
    <property type="entry name" value="Zn_clus"/>
    <property type="match status" value="1"/>
</dbReference>
<dbReference type="CDD" id="cd00067">
    <property type="entry name" value="GAL4"/>
    <property type="match status" value="1"/>
</dbReference>